<gene>
    <name evidence="1" type="ORF">QFC19_008867</name>
</gene>
<reference evidence="1" key="1">
    <citation type="submission" date="2023-04" db="EMBL/GenBank/DDBJ databases">
        <title>Draft Genome sequencing of Naganishia species isolated from polar environments using Oxford Nanopore Technology.</title>
        <authorList>
            <person name="Leo P."/>
            <person name="Venkateswaran K."/>
        </authorList>
    </citation>
    <scope>NUCLEOTIDE SEQUENCE</scope>
    <source>
        <strain evidence="1">MNA-CCFEE 5261</strain>
    </source>
</reference>
<evidence type="ECO:0000313" key="2">
    <source>
        <dbReference type="Proteomes" id="UP001241377"/>
    </source>
</evidence>
<evidence type="ECO:0000313" key="1">
    <source>
        <dbReference type="EMBL" id="KAJ9091999.1"/>
    </source>
</evidence>
<sequence>MQSILHPIIGPPGPEKKDMSGQTAIITGGATGIGLAIARAFSQYGARVIMLNRKEDQGDRAIEDIKNECKEKGLPVPDINWRGVDLSDFKQTKEVFSALAREEARLDILVLSSGINANQFRLGASGLDGHMSVNAFGHFLAINQLYPLMRKTSKLANAPAPRIVFESSEMHRFAPSNVHFGSVEEINDETIDPTQLYGRTKLAMILYTKGLLEKVIKPNNDNIYVLSVHPGAVNTEMQNQWTEAYPGVVGSAIKAVSVGFSRDPEQGSYSALYAALSDEVIEKNFNGYYLIDPGKEGKESKQGSDKWLIAALWDLSHRVIKEKVGQDAFVDWSS</sequence>
<accession>A0ACC2UYH2</accession>
<organism evidence="1 2">
    <name type="scientific">Naganishia cerealis</name>
    <dbReference type="NCBI Taxonomy" id="610337"/>
    <lineage>
        <taxon>Eukaryota</taxon>
        <taxon>Fungi</taxon>
        <taxon>Dikarya</taxon>
        <taxon>Basidiomycota</taxon>
        <taxon>Agaricomycotina</taxon>
        <taxon>Tremellomycetes</taxon>
        <taxon>Filobasidiales</taxon>
        <taxon>Filobasidiaceae</taxon>
        <taxon>Naganishia</taxon>
    </lineage>
</organism>
<dbReference type="EMBL" id="JASBWR010000140">
    <property type="protein sequence ID" value="KAJ9091999.1"/>
    <property type="molecule type" value="Genomic_DNA"/>
</dbReference>
<proteinExistence type="predicted"/>
<dbReference type="Proteomes" id="UP001241377">
    <property type="component" value="Unassembled WGS sequence"/>
</dbReference>
<protein>
    <submittedName>
        <fullName evidence="1">Uncharacterized protein</fullName>
    </submittedName>
</protein>
<comment type="caution">
    <text evidence="1">The sequence shown here is derived from an EMBL/GenBank/DDBJ whole genome shotgun (WGS) entry which is preliminary data.</text>
</comment>
<name>A0ACC2UYH2_9TREE</name>
<keyword evidence="2" id="KW-1185">Reference proteome</keyword>